<evidence type="ECO:0000256" key="5">
    <source>
        <dbReference type="ARBA" id="ARBA00023136"/>
    </source>
</evidence>
<feature type="transmembrane region" description="Helical" evidence="7">
    <location>
        <begin position="250"/>
        <end position="269"/>
    </location>
</feature>
<dbReference type="InterPro" id="IPR001626">
    <property type="entry name" value="ABC_TroCD"/>
</dbReference>
<feature type="transmembrane region" description="Helical" evidence="7">
    <location>
        <begin position="17"/>
        <end position="37"/>
    </location>
</feature>
<dbReference type="AlphaFoldDB" id="A0A2S6N3Y3"/>
<feature type="transmembrane region" description="Helical" evidence="7">
    <location>
        <begin position="100"/>
        <end position="116"/>
    </location>
</feature>
<keyword evidence="9" id="KW-1185">Reference proteome</keyword>
<keyword evidence="6" id="KW-0813">Transport</keyword>
<evidence type="ECO:0000313" key="9">
    <source>
        <dbReference type="Proteomes" id="UP000239724"/>
    </source>
</evidence>
<reference evidence="8 9" key="1">
    <citation type="journal article" date="2018" name="Arch. Microbiol.">
        <title>New insights into the metabolic potential of the phototrophic purple bacterium Rhodopila globiformis DSM 161(T) from its draft genome sequence and evidence for a vanadium-dependent nitrogenase.</title>
        <authorList>
            <person name="Imhoff J.F."/>
            <person name="Rahn T."/>
            <person name="Kunzel S."/>
            <person name="Neulinger S.C."/>
        </authorList>
    </citation>
    <scope>NUCLEOTIDE SEQUENCE [LARGE SCALE GENOMIC DNA]</scope>
    <source>
        <strain evidence="8 9">DSM 161</strain>
    </source>
</reference>
<dbReference type="Pfam" id="PF00950">
    <property type="entry name" value="ABC-3"/>
    <property type="match status" value="1"/>
</dbReference>
<dbReference type="Proteomes" id="UP000239724">
    <property type="component" value="Unassembled WGS sequence"/>
</dbReference>
<dbReference type="OrthoDB" id="9804300at2"/>
<keyword evidence="5 7" id="KW-0472">Membrane</keyword>
<feature type="transmembrane region" description="Helical" evidence="7">
    <location>
        <begin position="136"/>
        <end position="156"/>
    </location>
</feature>
<organism evidence="8 9">
    <name type="scientific">Rhodopila globiformis</name>
    <name type="common">Rhodopseudomonas globiformis</name>
    <dbReference type="NCBI Taxonomy" id="1071"/>
    <lineage>
        <taxon>Bacteria</taxon>
        <taxon>Pseudomonadati</taxon>
        <taxon>Pseudomonadota</taxon>
        <taxon>Alphaproteobacteria</taxon>
        <taxon>Acetobacterales</taxon>
        <taxon>Acetobacteraceae</taxon>
        <taxon>Rhodopila</taxon>
    </lineage>
</organism>
<proteinExistence type="inferred from homology"/>
<evidence type="ECO:0000256" key="4">
    <source>
        <dbReference type="ARBA" id="ARBA00022989"/>
    </source>
</evidence>
<name>A0A2S6N3Y3_RHOGL</name>
<dbReference type="PANTHER" id="PTHR30477:SF13">
    <property type="entry name" value="IRON TRANSPORT SYSTEM MEMBRANE PROTEIN HI_0360-RELATED"/>
    <property type="match status" value="1"/>
</dbReference>
<evidence type="ECO:0000256" key="6">
    <source>
        <dbReference type="RuleBase" id="RU003943"/>
    </source>
</evidence>
<evidence type="ECO:0000256" key="7">
    <source>
        <dbReference type="SAM" id="Phobius"/>
    </source>
</evidence>
<dbReference type="EMBL" id="NHRY01000229">
    <property type="protein sequence ID" value="PPQ29334.1"/>
    <property type="molecule type" value="Genomic_DNA"/>
</dbReference>
<gene>
    <name evidence="8" type="ORF">CCS01_21915</name>
</gene>
<evidence type="ECO:0000256" key="1">
    <source>
        <dbReference type="ARBA" id="ARBA00004141"/>
    </source>
</evidence>
<sequence>MLQLLLEPFTLGFMRRALAGCLALSVAAPPLGVFLVLRRMSLMSDVLQHGVLPGIAIGAIFSGLSVWAMGLGGVAAGLLVALLAGWLARRTGGREDSQLAGMYLVALAAGVALISTQHSIDLTHLLFGNVLAVDRAALLGMAGVATVTLPVLALIWRPLVLESLDPGFMAATAGRGGLAHLVFLVLVVLCVVSGFVALGTLMAVGLMMLPAIAARHWSDSLAGQVRAAVALACLASVGGLELSFYRDIPAGPAIVLTAGGLWIISLLAGRRARLWQRAMTDA</sequence>
<dbReference type="RefSeq" id="WP_104520951.1">
    <property type="nucleotide sequence ID" value="NZ_NHRY01000229.1"/>
</dbReference>
<dbReference type="GO" id="GO:0043190">
    <property type="term" value="C:ATP-binding cassette (ABC) transporter complex"/>
    <property type="evidence" value="ECO:0007669"/>
    <property type="project" value="InterPro"/>
</dbReference>
<comment type="subcellular location">
    <subcellularLocation>
        <location evidence="6">Cell membrane</location>
        <topology evidence="6">Multi-pass membrane protein</topology>
    </subcellularLocation>
    <subcellularLocation>
        <location evidence="1">Membrane</location>
        <topology evidence="1">Multi-pass membrane protein</topology>
    </subcellularLocation>
</comment>
<feature type="transmembrane region" description="Helical" evidence="7">
    <location>
        <begin position="70"/>
        <end position="88"/>
    </location>
</feature>
<dbReference type="InterPro" id="IPR037294">
    <property type="entry name" value="ABC_BtuC-like"/>
</dbReference>
<protein>
    <submittedName>
        <fullName evidence="8">Zinc ABC transporter permease</fullName>
    </submittedName>
</protein>
<dbReference type="Gene3D" id="1.10.3470.10">
    <property type="entry name" value="ABC transporter involved in vitamin B12 uptake, BtuC"/>
    <property type="match status" value="1"/>
</dbReference>
<dbReference type="PANTHER" id="PTHR30477">
    <property type="entry name" value="ABC-TRANSPORTER METAL-BINDING PROTEIN"/>
    <property type="match status" value="1"/>
</dbReference>
<keyword evidence="4 7" id="KW-1133">Transmembrane helix</keyword>
<evidence type="ECO:0000256" key="3">
    <source>
        <dbReference type="ARBA" id="ARBA00022692"/>
    </source>
</evidence>
<dbReference type="GO" id="GO:0010043">
    <property type="term" value="P:response to zinc ion"/>
    <property type="evidence" value="ECO:0007669"/>
    <property type="project" value="TreeGrafter"/>
</dbReference>
<evidence type="ECO:0000313" key="8">
    <source>
        <dbReference type="EMBL" id="PPQ29334.1"/>
    </source>
</evidence>
<dbReference type="GO" id="GO:0055085">
    <property type="term" value="P:transmembrane transport"/>
    <property type="evidence" value="ECO:0007669"/>
    <property type="project" value="InterPro"/>
</dbReference>
<dbReference type="SUPFAM" id="SSF81345">
    <property type="entry name" value="ABC transporter involved in vitamin B12 uptake, BtuC"/>
    <property type="match status" value="1"/>
</dbReference>
<accession>A0A2S6N3Y3</accession>
<comment type="similarity">
    <text evidence="2 6">Belongs to the ABC-3 integral membrane protein family.</text>
</comment>
<comment type="caution">
    <text evidence="8">The sequence shown here is derived from an EMBL/GenBank/DDBJ whole genome shotgun (WGS) entry which is preliminary data.</text>
</comment>
<feature type="transmembrane region" description="Helical" evidence="7">
    <location>
        <begin position="46"/>
        <end position="64"/>
    </location>
</feature>
<evidence type="ECO:0000256" key="2">
    <source>
        <dbReference type="ARBA" id="ARBA00008034"/>
    </source>
</evidence>
<keyword evidence="3 6" id="KW-0812">Transmembrane</keyword>